<keyword evidence="6 8" id="KW-0722">Serine protease inhibitor</keyword>
<keyword evidence="12" id="KW-1185">Reference proteome</keyword>
<dbReference type="SUPFAM" id="SSF55399">
    <property type="entry name" value="Subtilisin inhibitor"/>
    <property type="match status" value="1"/>
</dbReference>
<name>A0A1W2G019_KIBAR</name>
<dbReference type="AlphaFoldDB" id="A0A1W2G019"/>
<keyword evidence="9" id="KW-0732">Signal</keyword>
<proteinExistence type="inferred from homology"/>
<comment type="subcellular location">
    <subcellularLocation>
        <location evidence="1">Secreted</location>
    </subcellularLocation>
</comment>
<feature type="domain" description="Subtilisin inhibitor" evidence="10">
    <location>
        <begin position="40"/>
        <end position="128"/>
    </location>
</feature>
<dbReference type="RefSeq" id="WP_160097435.1">
    <property type="nucleotide sequence ID" value="NZ_FWXV01000025.1"/>
</dbReference>
<feature type="signal peptide" evidence="9">
    <location>
        <begin position="1"/>
        <end position="23"/>
    </location>
</feature>
<evidence type="ECO:0000256" key="6">
    <source>
        <dbReference type="ARBA" id="ARBA00022900"/>
    </source>
</evidence>
<dbReference type="PRINTS" id="PR00294">
    <property type="entry name" value="SSBTLNINHBTR"/>
</dbReference>
<evidence type="ECO:0000256" key="2">
    <source>
        <dbReference type="ARBA" id="ARBA00010472"/>
    </source>
</evidence>
<comment type="subunit">
    <text evidence="3">Homodimer.</text>
</comment>
<keyword evidence="4" id="KW-0964">Secreted</keyword>
<dbReference type="GO" id="GO:0004867">
    <property type="term" value="F:serine-type endopeptidase inhibitor activity"/>
    <property type="evidence" value="ECO:0007669"/>
    <property type="project" value="UniProtKB-KW"/>
</dbReference>
<dbReference type="InterPro" id="IPR000691">
    <property type="entry name" value="Prot_inh_I16_SSI"/>
</dbReference>
<evidence type="ECO:0000256" key="4">
    <source>
        <dbReference type="ARBA" id="ARBA00022525"/>
    </source>
</evidence>
<evidence type="ECO:0000256" key="9">
    <source>
        <dbReference type="SAM" id="SignalP"/>
    </source>
</evidence>
<keyword evidence="5 8" id="KW-0646">Protease inhibitor</keyword>
<feature type="chain" id="PRO_5038422962" evidence="9">
    <location>
        <begin position="24"/>
        <end position="142"/>
    </location>
</feature>
<reference evidence="11 12" key="1">
    <citation type="submission" date="2017-04" db="EMBL/GenBank/DDBJ databases">
        <authorList>
            <person name="Afonso C.L."/>
            <person name="Miller P.J."/>
            <person name="Scott M.A."/>
            <person name="Spackman E."/>
            <person name="Goraichik I."/>
            <person name="Dimitrov K.M."/>
            <person name="Suarez D.L."/>
            <person name="Swayne D.E."/>
        </authorList>
    </citation>
    <scope>NUCLEOTIDE SEQUENCE [LARGE SCALE GENOMIC DNA]</scope>
    <source>
        <strain evidence="11 12">DSM 43828</strain>
    </source>
</reference>
<evidence type="ECO:0000256" key="1">
    <source>
        <dbReference type="ARBA" id="ARBA00004613"/>
    </source>
</evidence>
<dbReference type="InterPro" id="IPR036819">
    <property type="entry name" value="Subtilisin_inhibitor-like_sf"/>
</dbReference>
<evidence type="ECO:0000259" key="10">
    <source>
        <dbReference type="Pfam" id="PF00720"/>
    </source>
</evidence>
<keyword evidence="7" id="KW-1015">Disulfide bond</keyword>
<dbReference type="Pfam" id="PF00720">
    <property type="entry name" value="SSI"/>
    <property type="match status" value="1"/>
</dbReference>
<dbReference type="InterPro" id="IPR023549">
    <property type="entry name" value="Subtilisin_inhibitor"/>
</dbReference>
<evidence type="ECO:0000256" key="7">
    <source>
        <dbReference type="ARBA" id="ARBA00023157"/>
    </source>
</evidence>
<protein>
    <submittedName>
        <fullName evidence="11">Subtilisin inhibitor-like</fullName>
    </submittedName>
</protein>
<dbReference type="EMBL" id="FWXV01000025">
    <property type="protein sequence ID" value="SMD27463.1"/>
    <property type="molecule type" value="Genomic_DNA"/>
</dbReference>
<evidence type="ECO:0000313" key="12">
    <source>
        <dbReference type="Proteomes" id="UP000192674"/>
    </source>
</evidence>
<evidence type="ECO:0000313" key="11">
    <source>
        <dbReference type="EMBL" id="SMD27463.1"/>
    </source>
</evidence>
<dbReference type="Gene3D" id="3.30.350.10">
    <property type="entry name" value="Subtilisin inhibitor-like"/>
    <property type="match status" value="1"/>
</dbReference>
<dbReference type="Proteomes" id="UP000192674">
    <property type="component" value="Unassembled WGS sequence"/>
</dbReference>
<organism evidence="11 12">
    <name type="scientific">Kibdelosporangium aridum</name>
    <dbReference type="NCBI Taxonomy" id="2030"/>
    <lineage>
        <taxon>Bacteria</taxon>
        <taxon>Bacillati</taxon>
        <taxon>Actinomycetota</taxon>
        <taxon>Actinomycetes</taxon>
        <taxon>Pseudonocardiales</taxon>
        <taxon>Pseudonocardiaceae</taxon>
        <taxon>Kibdelosporangium</taxon>
    </lineage>
</organism>
<sequence>MRQVMFKILIVVAAIMVSGVGVSAPATERRNTDSPSAAANSKLFLTTKAGETAKAIPDAAVTLTCDPDNGSHPHATKACNRLREVDGDFTKLDRDTDIMCPALWAPITVTAHGTWQGHPIDWQRTYSNACELRASTYPIFAF</sequence>
<evidence type="ECO:0000256" key="5">
    <source>
        <dbReference type="ARBA" id="ARBA00022690"/>
    </source>
</evidence>
<comment type="similarity">
    <text evidence="2 8">Belongs to the protease inhibitor I16 (SSI) family.</text>
</comment>
<dbReference type="GO" id="GO:0005576">
    <property type="term" value="C:extracellular region"/>
    <property type="evidence" value="ECO:0007669"/>
    <property type="project" value="UniProtKB-SubCell"/>
</dbReference>
<dbReference type="OrthoDB" id="4567948at2"/>
<accession>A0A1W2G019</accession>
<evidence type="ECO:0000256" key="3">
    <source>
        <dbReference type="ARBA" id="ARBA00011738"/>
    </source>
</evidence>
<evidence type="ECO:0000256" key="8">
    <source>
        <dbReference type="RuleBase" id="RU003471"/>
    </source>
</evidence>
<gene>
    <name evidence="11" type="ORF">SAMN05661093_11070</name>
</gene>